<dbReference type="InterPro" id="IPR036770">
    <property type="entry name" value="Ankyrin_rpt-contain_sf"/>
</dbReference>
<keyword evidence="2 3" id="KW-0040">ANK repeat</keyword>
<dbReference type="EMBL" id="WMEX01000001">
    <property type="protein sequence ID" value="MYL25401.1"/>
    <property type="molecule type" value="Genomic_DNA"/>
</dbReference>
<dbReference type="AlphaFoldDB" id="A0A9X4Y8S1"/>
<dbReference type="OrthoDB" id="6164423at2"/>
<keyword evidence="1" id="KW-0677">Repeat</keyword>
<protein>
    <recommendedName>
        <fullName evidence="6">Ankyrin repeat domain-containing protein</fullName>
    </recommendedName>
</protein>
<dbReference type="RefSeq" id="WP_160897856.1">
    <property type="nucleotide sequence ID" value="NZ_WMEX01000001.1"/>
</dbReference>
<sequence length="191" mass="20594">MRKLLKATGISLILLVGGVAGAVGYHFATTPTFQMIAVYMDPDYGPSAFTWGAEKAFYIFHPEEADVEQLNREAGAQYVVDVFSAEEARPILEHLLEHGLDINSVETVTGKGLTALHAAALSNNRSGVELLLEYGADPQLTDNEGRTALELAKASDEARPEMDYGSVIELLEKATVANDKAQEPSQQARSG</sequence>
<dbReference type="PANTHER" id="PTHR24171:SF9">
    <property type="entry name" value="ANKYRIN REPEAT DOMAIN-CONTAINING PROTEIN 39"/>
    <property type="match status" value="1"/>
</dbReference>
<dbReference type="PANTHER" id="PTHR24171">
    <property type="entry name" value="ANKYRIN REPEAT DOMAIN-CONTAINING PROTEIN 39-RELATED"/>
    <property type="match status" value="1"/>
</dbReference>
<gene>
    <name evidence="4" type="ORF">GLW01_01185</name>
</gene>
<dbReference type="Proteomes" id="UP000460751">
    <property type="component" value="Unassembled WGS sequence"/>
</dbReference>
<organism evidence="4 5">
    <name type="scientific">Vreelandella halophila</name>
    <dbReference type="NCBI Taxonomy" id="86177"/>
    <lineage>
        <taxon>Bacteria</taxon>
        <taxon>Pseudomonadati</taxon>
        <taxon>Pseudomonadota</taxon>
        <taxon>Gammaproteobacteria</taxon>
        <taxon>Oceanospirillales</taxon>
        <taxon>Halomonadaceae</taxon>
        <taxon>Vreelandella</taxon>
    </lineage>
</organism>
<dbReference type="Gene3D" id="1.25.40.20">
    <property type="entry name" value="Ankyrin repeat-containing domain"/>
    <property type="match status" value="1"/>
</dbReference>
<reference evidence="4 5" key="1">
    <citation type="submission" date="2019-11" db="EMBL/GenBank/DDBJ databases">
        <title>Genome sequences of 17 halophilic strains isolated from different environments.</title>
        <authorList>
            <person name="Furrow R.E."/>
        </authorList>
    </citation>
    <scope>NUCLEOTIDE SEQUENCE [LARGE SCALE GENOMIC DNA]</scope>
    <source>
        <strain evidence="4 5">22507_15_FS</strain>
    </source>
</reference>
<dbReference type="SUPFAM" id="SSF48403">
    <property type="entry name" value="Ankyrin repeat"/>
    <property type="match status" value="1"/>
</dbReference>
<keyword evidence="5" id="KW-1185">Reference proteome</keyword>
<dbReference type="InterPro" id="IPR002110">
    <property type="entry name" value="Ankyrin_rpt"/>
</dbReference>
<dbReference type="Pfam" id="PF12796">
    <property type="entry name" value="Ank_2"/>
    <property type="match status" value="1"/>
</dbReference>
<evidence type="ECO:0000313" key="4">
    <source>
        <dbReference type="EMBL" id="MYL25401.1"/>
    </source>
</evidence>
<dbReference type="PROSITE" id="PS50088">
    <property type="entry name" value="ANK_REPEAT"/>
    <property type="match status" value="1"/>
</dbReference>
<evidence type="ECO:0000256" key="2">
    <source>
        <dbReference type="ARBA" id="ARBA00023043"/>
    </source>
</evidence>
<name>A0A9X4Y8S1_9GAMM</name>
<feature type="repeat" description="ANK" evidence="3">
    <location>
        <begin position="111"/>
        <end position="143"/>
    </location>
</feature>
<evidence type="ECO:0008006" key="6">
    <source>
        <dbReference type="Google" id="ProtNLM"/>
    </source>
</evidence>
<proteinExistence type="predicted"/>
<evidence type="ECO:0000256" key="1">
    <source>
        <dbReference type="ARBA" id="ARBA00022737"/>
    </source>
</evidence>
<evidence type="ECO:0000256" key="3">
    <source>
        <dbReference type="PROSITE-ProRule" id="PRU00023"/>
    </source>
</evidence>
<dbReference type="SMART" id="SM00248">
    <property type="entry name" value="ANK"/>
    <property type="match status" value="1"/>
</dbReference>
<comment type="caution">
    <text evidence="4">The sequence shown here is derived from an EMBL/GenBank/DDBJ whole genome shotgun (WGS) entry which is preliminary data.</text>
</comment>
<dbReference type="PROSITE" id="PS50297">
    <property type="entry name" value="ANK_REP_REGION"/>
    <property type="match status" value="1"/>
</dbReference>
<accession>A0A9X4Y8S1</accession>
<evidence type="ECO:0000313" key="5">
    <source>
        <dbReference type="Proteomes" id="UP000460751"/>
    </source>
</evidence>